<dbReference type="Proteomes" id="UP000215005">
    <property type="component" value="Chromosome"/>
</dbReference>
<organism evidence="3 4">
    <name type="scientific">Nocardiopsis gilva YIM 90087</name>
    <dbReference type="NCBI Taxonomy" id="1235441"/>
    <lineage>
        <taxon>Bacteria</taxon>
        <taxon>Bacillati</taxon>
        <taxon>Actinomycetota</taxon>
        <taxon>Actinomycetes</taxon>
        <taxon>Streptosporangiales</taxon>
        <taxon>Nocardiopsidaceae</taxon>
        <taxon>Nocardiopsis</taxon>
    </lineage>
</organism>
<dbReference type="OrthoDB" id="4822551at2"/>
<feature type="transmembrane region" description="Helical" evidence="1">
    <location>
        <begin position="44"/>
        <end position="65"/>
    </location>
</feature>
<evidence type="ECO:0000259" key="2">
    <source>
        <dbReference type="Pfam" id="PF04892"/>
    </source>
</evidence>
<feature type="transmembrane region" description="Helical" evidence="1">
    <location>
        <begin position="289"/>
        <end position="312"/>
    </location>
</feature>
<gene>
    <name evidence="3" type="ORF">CDO52_23735</name>
</gene>
<feature type="transmembrane region" description="Helical" evidence="1">
    <location>
        <begin position="96"/>
        <end position="118"/>
    </location>
</feature>
<dbReference type="InterPro" id="IPR006976">
    <property type="entry name" value="VanZ-like"/>
</dbReference>
<accession>A0A223SBE6</accession>
<dbReference type="Pfam" id="PF04892">
    <property type="entry name" value="VanZ"/>
    <property type="match status" value="1"/>
</dbReference>
<feature type="transmembrane region" description="Helical" evidence="1">
    <location>
        <begin position="130"/>
        <end position="152"/>
    </location>
</feature>
<protein>
    <recommendedName>
        <fullName evidence="2">VanZ-like domain-containing protein</fullName>
    </recommendedName>
</protein>
<feature type="transmembrane region" description="Helical" evidence="1">
    <location>
        <begin position="205"/>
        <end position="232"/>
    </location>
</feature>
<keyword evidence="1" id="KW-1133">Transmembrane helix</keyword>
<dbReference type="KEGG" id="ngv:CDO52_23735"/>
<sequence length="376" mass="39305">MAGIFAGDPTVAAIVFPGVALGILLGAALFFARHHQRYGPMRGWPGQVTLITVLVGVGLAVYAVYPLPRGVDGLCAISGGSAPLFTPLAVVRSAPVSWPAAAHIALAAGVYVPVGLLARYRYRRGAVVTVAFGLLLALLVEVVQLTGVLGLYPCAYRVAAVDDVVLGGLGVLVGWLVGIAAVRWLPRPWPGATADMMPPPISRRVLGHGLDLGLWWFGAGTLAALAVAVGALPRHAGAAATDVALVALAALFGLALPLLRRDRCTPGRASVHLALAGLGRPRPAERWRVLLRSALLYTPVTVLFVLDLQWWALAVPALHGLPAMTRRDQTGLFDLIAGARVVTRGAVSGGLPRKLVRYSAPRAQDGAHTHPPTIPE</sequence>
<name>A0A223SBE6_9ACTN</name>
<feature type="domain" description="VanZ-like" evidence="2">
    <location>
        <begin position="59"/>
        <end position="177"/>
    </location>
</feature>
<feature type="transmembrane region" description="Helical" evidence="1">
    <location>
        <begin position="12"/>
        <end position="32"/>
    </location>
</feature>
<feature type="transmembrane region" description="Helical" evidence="1">
    <location>
        <begin position="164"/>
        <end position="185"/>
    </location>
</feature>
<evidence type="ECO:0000313" key="3">
    <source>
        <dbReference type="EMBL" id="ASU85406.1"/>
    </source>
</evidence>
<proteinExistence type="predicted"/>
<keyword evidence="1" id="KW-0472">Membrane</keyword>
<reference evidence="3 4" key="1">
    <citation type="submission" date="2017-08" db="EMBL/GenBank/DDBJ databases">
        <title>The complete genome sequence of Nocardiopsis gilva YIM 90087.</title>
        <authorList>
            <person name="Yin M."/>
            <person name="Tang S."/>
        </authorList>
    </citation>
    <scope>NUCLEOTIDE SEQUENCE [LARGE SCALE GENOMIC DNA]</scope>
    <source>
        <strain evidence="3 4">YIM 90087</strain>
    </source>
</reference>
<evidence type="ECO:0000256" key="1">
    <source>
        <dbReference type="SAM" id="Phobius"/>
    </source>
</evidence>
<feature type="transmembrane region" description="Helical" evidence="1">
    <location>
        <begin position="238"/>
        <end position="259"/>
    </location>
</feature>
<evidence type="ECO:0000313" key="4">
    <source>
        <dbReference type="Proteomes" id="UP000215005"/>
    </source>
</evidence>
<dbReference type="AlphaFoldDB" id="A0A223SBE6"/>
<keyword evidence="4" id="KW-1185">Reference proteome</keyword>
<dbReference type="EMBL" id="CP022753">
    <property type="protein sequence ID" value="ASU85406.1"/>
    <property type="molecule type" value="Genomic_DNA"/>
</dbReference>
<keyword evidence="1" id="KW-0812">Transmembrane</keyword>